<evidence type="ECO:0000313" key="3">
    <source>
        <dbReference type="Proteomes" id="UP000054359"/>
    </source>
</evidence>
<dbReference type="Proteomes" id="UP000054359">
    <property type="component" value="Unassembled WGS sequence"/>
</dbReference>
<accession>A0A087UYE0</accession>
<feature type="region of interest" description="Disordered" evidence="1">
    <location>
        <begin position="1"/>
        <end position="35"/>
    </location>
</feature>
<dbReference type="EMBL" id="KK122275">
    <property type="protein sequence ID" value="KFM82379.1"/>
    <property type="molecule type" value="Genomic_DNA"/>
</dbReference>
<name>A0A087UYE0_STEMI</name>
<keyword evidence="3" id="KW-1185">Reference proteome</keyword>
<reference evidence="2 3" key="1">
    <citation type="submission" date="2013-11" db="EMBL/GenBank/DDBJ databases">
        <title>Genome sequencing of Stegodyphus mimosarum.</title>
        <authorList>
            <person name="Bechsgaard J."/>
        </authorList>
    </citation>
    <scope>NUCLEOTIDE SEQUENCE [LARGE SCALE GENOMIC DNA]</scope>
</reference>
<dbReference type="OrthoDB" id="6436254at2759"/>
<sequence length="177" mass="19857">MSSVDNNEQKNESSENILDDQSIKSDNQCSVSELSADVRTNSGFSDLDILPTKDYPMKGVMFDRRESMSSCSHYSDSKISSESPSPIHILRTLHSDSEITPKKSVNINRIFKSSANEDRHEWSSLHVEDLPPKLQKFVAAAFAEIENEICEEETVVRSPVRKQKSPVPANARNDPNC</sequence>
<protein>
    <submittedName>
        <fullName evidence="2">Uncharacterized protein</fullName>
    </submittedName>
</protein>
<gene>
    <name evidence="2" type="ORF">X975_03116</name>
</gene>
<feature type="non-terminal residue" evidence="2">
    <location>
        <position position="177"/>
    </location>
</feature>
<evidence type="ECO:0000313" key="2">
    <source>
        <dbReference type="EMBL" id="KFM82379.1"/>
    </source>
</evidence>
<feature type="compositionally biased region" description="Polar residues" evidence="1">
    <location>
        <begin position="24"/>
        <end position="35"/>
    </location>
</feature>
<proteinExistence type="predicted"/>
<organism evidence="2 3">
    <name type="scientific">Stegodyphus mimosarum</name>
    <name type="common">African social velvet spider</name>
    <dbReference type="NCBI Taxonomy" id="407821"/>
    <lineage>
        <taxon>Eukaryota</taxon>
        <taxon>Metazoa</taxon>
        <taxon>Ecdysozoa</taxon>
        <taxon>Arthropoda</taxon>
        <taxon>Chelicerata</taxon>
        <taxon>Arachnida</taxon>
        <taxon>Araneae</taxon>
        <taxon>Araneomorphae</taxon>
        <taxon>Entelegynae</taxon>
        <taxon>Eresoidea</taxon>
        <taxon>Eresidae</taxon>
        <taxon>Stegodyphus</taxon>
    </lineage>
</organism>
<feature type="region of interest" description="Disordered" evidence="1">
    <location>
        <begin position="154"/>
        <end position="177"/>
    </location>
</feature>
<evidence type="ECO:0000256" key="1">
    <source>
        <dbReference type="SAM" id="MobiDB-lite"/>
    </source>
</evidence>
<dbReference type="AlphaFoldDB" id="A0A087UYE0"/>